<feature type="repeat" description="TPR" evidence="5">
    <location>
        <begin position="102"/>
        <end position="135"/>
    </location>
</feature>
<evidence type="ECO:0000313" key="7">
    <source>
        <dbReference type="EMBL" id="ABG53721.1"/>
    </source>
</evidence>
<gene>
    <name evidence="7" type="ordered locus">Tery_4767</name>
</gene>
<dbReference type="SUPFAM" id="SSF48452">
    <property type="entry name" value="TPR-like"/>
    <property type="match status" value="3"/>
</dbReference>
<feature type="repeat" description="TPR" evidence="5">
    <location>
        <begin position="34"/>
        <end position="67"/>
    </location>
</feature>
<dbReference type="GO" id="GO:0008146">
    <property type="term" value="F:sulfotransferase activity"/>
    <property type="evidence" value="ECO:0007669"/>
    <property type="project" value="InterPro"/>
</dbReference>
<dbReference type="InterPro" id="IPR027417">
    <property type="entry name" value="P-loop_NTPase"/>
</dbReference>
<dbReference type="AlphaFoldDB" id="Q10VK3"/>
<evidence type="ECO:0000256" key="5">
    <source>
        <dbReference type="PROSITE-ProRule" id="PRU00339"/>
    </source>
</evidence>
<name>Q10VK3_TRIEI</name>
<dbReference type="Pfam" id="PF13432">
    <property type="entry name" value="TPR_16"/>
    <property type="match status" value="1"/>
</dbReference>
<evidence type="ECO:0000259" key="6">
    <source>
        <dbReference type="Pfam" id="PF00685"/>
    </source>
</evidence>
<dbReference type="SMART" id="SM00028">
    <property type="entry name" value="TPR"/>
    <property type="match status" value="9"/>
</dbReference>
<feature type="repeat" description="TPR" evidence="5">
    <location>
        <begin position="68"/>
        <end position="101"/>
    </location>
</feature>
<reference evidence="7" key="1">
    <citation type="submission" date="2006-06" db="EMBL/GenBank/DDBJ databases">
        <title>Complete sequence of Trichodesmium erythraeum IMS101.</title>
        <authorList>
            <consortium name="US DOE Joint Genome Institute"/>
            <person name="Copeland A."/>
            <person name="Lucas S."/>
            <person name="Lapidus A."/>
            <person name="Barry K."/>
            <person name="Detter J.C."/>
            <person name="Glavina del Rio T."/>
            <person name="Hammon N."/>
            <person name="Israni S."/>
            <person name="Dalin E."/>
            <person name="Tice H."/>
            <person name="Pitluck S."/>
            <person name="Kiss H."/>
            <person name="Munk A.C."/>
            <person name="Brettin T."/>
            <person name="Bruce D."/>
            <person name="Han C."/>
            <person name="Tapia R."/>
            <person name="Gilna P."/>
            <person name="Schmutz J."/>
            <person name="Larimer F."/>
            <person name="Land M."/>
            <person name="Hauser L."/>
            <person name="Kyrpides N."/>
            <person name="Kim E."/>
            <person name="Richardson P."/>
        </authorList>
    </citation>
    <scope>NUCLEOTIDE SEQUENCE [LARGE SCALE GENOMIC DNA]</scope>
    <source>
        <strain evidence="7">IMS101</strain>
    </source>
</reference>
<dbReference type="eggNOG" id="COG0457">
    <property type="taxonomic scope" value="Bacteria"/>
</dbReference>
<dbReference type="RefSeq" id="WP_011614036.1">
    <property type="nucleotide sequence ID" value="NC_008312.1"/>
</dbReference>
<dbReference type="HOGENOM" id="CLU_017703_7_0_3"/>
<evidence type="ECO:0000256" key="3">
    <source>
        <dbReference type="ARBA" id="ARBA00022803"/>
    </source>
</evidence>
<keyword evidence="4" id="KW-0325">Glycoprotein</keyword>
<dbReference type="InterPro" id="IPR013105">
    <property type="entry name" value="TPR_2"/>
</dbReference>
<accession>Q10VK3</accession>
<dbReference type="InterPro" id="IPR019734">
    <property type="entry name" value="TPR_rpt"/>
</dbReference>
<dbReference type="PANTHER" id="PTHR10605:SF56">
    <property type="entry name" value="BIFUNCTIONAL HEPARAN SULFATE N-DEACETYLASE_N-SULFOTRANSFERASE"/>
    <property type="match status" value="1"/>
</dbReference>
<dbReference type="OrthoDB" id="9797480at2"/>
<dbReference type="InterPro" id="IPR037359">
    <property type="entry name" value="NST/OST"/>
</dbReference>
<dbReference type="InterPro" id="IPR011990">
    <property type="entry name" value="TPR-like_helical_dom_sf"/>
</dbReference>
<dbReference type="EMBL" id="CP000393">
    <property type="protein sequence ID" value="ABG53721.1"/>
    <property type="molecule type" value="Genomic_DNA"/>
</dbReference>
<dbReference type="SUPFAM" id="SSF52540">
    <property type="entry name" value="P-loop containing nucleoside triphosphate hydrolases"/>
    <property type="match status" value="1"/>
</dbReference>
<dbReference type="Pfam" id="PF13414">
    <property type="entry name" value="TPR_11"/>
    <property type="match status" value="1"/>
</dbReference>
<dbReference type="Pfam" id="PF00515">
    <property type="entry name" value="TPR_1"/>
    <property type="match status" value="1"/>
</dbReference>
<proteinExistence type="predicted"/>
<dbReference type="PANTHER" id="PTHR10605">
    <property type="entry name" value="HEPARAN SULFATE SULFOTRANSFERASE"/>
    <property type="match status" value="1"/>
</dbReference>
<feature type="repeat" description="TPR" evidence="5">
    <location>
        <begin position="320"/>
        <end position="353"/>
    </location>
</feature>
<dbReference type="Pfam" id="PF00685">
    <property type="entry name" value="Sulfotransfer_1"/>
    <property type="match status" value="1"/>
</dbReference>
<dbReference type="STRING" id="203124.Tery_4767"/>
<dbReference type="PROSITE" id="PS50293">
    <property type="entry name" value="TPR_REGION"/>
    <property type="match status" value="2"/>
</dbReference>
<dbReference type="Gene3D" id="1.25.40.10">
    <property type="entry name" value="Tetratricopeptide repeat domain"/>
    <property type="match status" value="2"/>
</dbReference>
<evidence type="ECO:0000256" key="1">
    <source>
        <dbReference type="ARBA" id="ARBA00022679"/>
    </source>
</evidence>
<dbReference type="PROSITE" id="PS50005">
    <property type="entry name" value="TPR"/>
    <property type="match status" value="6"/>
</dbReference>
<sequence>MNYYELGEKFLEQQQWEKAVTSYRQAIKLNPTFSWHYYKLGQALTQLQKWDEAITNYQKAIELNSDFPWSYHHLGNALLKQEKWEEAVNAYHNFIKLNSDNYWAYHKLGEALFKIGEFDAAIISYQKAIKINPEIKGTHQKLADILFHIGQLEAAEIAYRKAIKLNPEVVWYRQCLGDVLLRQKRLDEAIATYLEVAKVSHNLTWMHLQLGDAFAQLCQSNLDETINYYCQAIKNPNQYPIYQKSLYLIKTNPEIYLELGNYLAQKNQIYGAIIIYYLLLEILPIQINIHQQLDQIFRQKNQLEQQLNSFYSAVKTDGNSQSYYHLGLALTKQQKWLEATIIYHRAIEINPDFAWWSDIRLWETFRKQDKLQKIVDLFQEFISFPNNSLCRYLNLAEALTQVNRNTEALEIYQNASQQQIQQNYPNFFLKSQKSPQILGPNFLVIGVKKGGTTSIYHYLIQHPQILPGIKKEIDFWSFYFHRGLDWYRAHFPSIPESEKYLTGEASPSYFDAPDVPARLFHFFPRIKLIVLLRNPVDRTISNYYHEVRSQAESMSIEEVINSRLEKLNKISSSFITEKDYWNYQGDYIASSIYLDWLKKWLNIFPREQLLILPSEKFYSQPKTIMKQVFNFLDLPDYQIQDYPKFNAASYASISKSLRQKLNDYFQSHNQRLEEYLGIKFGW</sequence>
<feature type="domain" description="Sulfotransferase" evidence="6">
    <location>
        <begin position="441"/>
        <end position="641"/>
    </location>
</feature>
<keyword evidence="2" id="KW-0677">Repeat</keyword>
<feature type="repeat" description="TPR" evidence="5">
    <location>
        <begin position="2"/>
        <end position="33"/>
    </location>
</feature>
<evidence type="ECO:0000256" key="4">
    <source>
        <dbReference type="ARBA" id="ARBA00023180"/>
    </source>
</evidence>
<feature type="repeat" description="TPR" evidence="5">
    <location>
        <begin position="136"/>
        <end position="169"/>
    </location>
</feature>
<organism evidence="7">
    <name type="scientific">Trichodesmium erythraeum (strain IMS101)</name>
    <dbReference type="NCBI Taxonomy" id="203124"/>
    <lineage>
        <taxon>Bacteria</taxon>
        <taxon>Bacillati</taxon>
        <taxon>Cyanobacteriota</taxon>
        <taxon>Cyanophyceae</taxon>
        <taxon>Oscillatoriophycideae</taxon>
        <taxon>Oscillatoriales</taxon>
        <taxon>Microcoleaceae</taxon>
        <taxon>Trichodesmium</taxon>
    </lineage>
</organism>
<dbReference type="Gene3D" id="3.40.50.300">
    <property type="entry name" value="P-loop containing nucleotide triphosphate hydrolases"/>
    <property type="match status" value="1"/>
</dbReference>
<evidence type="ECO:0000256" key="2">
    <source>
        <dbReference type="ARBA" id="ARBA00022737"/>
    </source>
</evidence>
<keyword evidence="3 5" id="KW-0802">TPR repeat</keyword>
<dbReference type="InterPro" id="IPR000863">
    <property type="entry name" value="Sulfotransferase_dom"/>
</dbReference>
<dbReference type="Pfam" id="PF07719">
    <property type="entry name" value="TPR_2"/>
    <property type="match status" value="1"/>
</dbReference>
<protein>
    <submittedName>
        <fullName evidence="7">Sulfotransferase</fullName>
    </submittedName>
</protein>
<keyword evidence="1 7" id="KW-0808">Transferase</keyword>
<dbReference type="KEGG" id="ter:Tery_4767"/>